<evidence type="ECO:0000313" key="15">
    <source>
        <dbReference type="Proteomes" id="UP000177521"/>
    </source>
</evidence>
<evidence type="ECO:0000256" key="8">
    <source>
        <dbReference type="ARBA" id="ARBA00022833"/>
    </source>
</evidence>
<evidence type="ECO:0000313" key="14">
    <source>
        <dbReference type="EMBL" id="OGC81362.1"/>
    </source>
</evidence>
<dbReference type="Gene3D" id="3.30.2010.10">
    <property type="entry name" value="Metalloproteases ('zincins'), catalytic domain"/>
    <property type="match status" value="1"/>
</dbReference>
<dbReference type="EMBL" id="MEWS01000042">
    <property type="protein sequence ID" value="OGC81362.1"/>
    <property type="molecule type" value="Genomic_DNA"/>
</dbReference>
<keyword evidence="5 12" id="KW-0812">Transmembrane</keyword>
<feature type="domain" description="Peptidase M48" evidence="13">
    <location>
        <begin position="80"/>
        <end position="299"/>
    </location>
</feature>
<dbReference type="CDD" id="cd07340">
    <property type="entry name" value="M48B_Htpx_like"/>
    <property type="match status" value="1"/>
</dbReference>
<keyword evidence="8 12" id="KW-0862">Zinc</keyword>
<gene>
    <name evidence="12" type="primary">htpX</name>
    <name evidence="14" type="ORF">A2788_00690</name>
</gene>
<feature type="binding site" evidence="12">
    <location>
        <position position="144"/>
    </location>
    <ligand>
        <name>Zn(2+)</name>
        <dbReference type="ChEBI" id="CHEBI:29105"/>
        <note>catalytic</note>
    </ligand>
</feature>
<dbReference type="HAMAP" id="MF_00188">
    <property type="entry name" value="Pept_M48_protease_HtpX"/>
    <property type="match status" value="1"/>
</dbReference>
<dbReference type="GO" id="GO:0005886">
    <property type="term" value="C:plasma membrane"/>
    <property type="evidence" value="ECO:0007669"/>
    <property type="project" value="UniProtKB-SubCell"/>
</dbReference>
<accession>A0A1F4XI52</accession>
<evidence type="ECO:0000256" key="11">
    <source>
        <dbReference type="ARBA" id="ARBA00023136"/>
    </source>
</evidence>
<dbReference type="AlphaFoldDB" id="A0A1F4XI52"/>
<dbReference type="InterPro" id="IPR001915">
    <property type="entry name" value="Peptidase_M48"/>
</dbReference>
<evidence type="ECO:0000256" key="6">
    <source>
        <dbReference type="ARBA" id="ARBA00022723"/>
    </source>
</evidence>
<dbReference type="InterPro" id="IPR022919">
    <property type="entry name" value="Pept_M48_protease_HtpX"/>
</dbReference>
<dbReference type="GO" id="GO:0008270">
    <property type="term" value="F:zinc ion binding"/>
    <property type="evidence" value="ECO:0007669"/>
    <property type="project" value="UniProtKB-UniRule"/>
</dbReference>
<organism evidence="14 15">
    <name type="scientific">Candidatus Abawacabacteria bacterium RIFCSPHIGHO2_01_FULL_46_8</name>
    <dbReference type="NCBI Taxonomy" id="1817815"/>
    <lineage>
        <taxon>Bacteria</taxon>
        <taxon>Candidatus Abawacaibacteriota</taxon>
    </lineage>
</organism>
<dbReference type="GO" id="GO:0006508">
    <property type="term" value="P:proteolysis"/>
    <property type="evidence" value="ECO:0007669"/>
    <property type="project" value="UniProtKB-KW"/>
</dbReference>
<keyword evidence="9 12" id="KW-1133">Transmembrane helix</keyword>
<keyword evidence="10 12" id="KW-0482">Metalloprotease</keyword>
<keyword evidence="7 12" id="KW-0378">Hydrolase</keyword>
<dbReference type="InterPro" id="IPR050083">
    <property type="entry name" value="HtpX_protease"/>
</dbReference>
<comment type="caution">
    <text evidence="14">The sequence shown here is derived from an EMBL/GenBank/DDBJ whole genome shotgun (WGS) entry which is preliminary data.</text>
</comment>
<reference evidence="14 15" key="1">
    <citation type="journal article" date="2016" name="Nat. Commun.">
        <title>Thousands of microbial genomes shed light on interconnected biogeochemical processes in an aquifer system.</title>
        <authorList>
            <person name="Anantharaman K."/>
            <person name="Brown C.T."/>
            <person name="Hug L.A."/>
            <person name="Sharon I."/>
            <person name="Castelle C.J."/>
            <person name="Probst A.J."/>
            <person name="Thomas B.C."/>
            <person name="Singh A."/>
            <person name="Wilkins M.J."/>
            <person name="Karaoz U."/>
            <person name="Brodie E.L."/>
            <person name="Williams K.H."/>
            <person name="Hubbard S.S."/>
            <person name="Banfield J.F."/>
        </authorList>
    </citation>
    <scope>NUCLEOTIDE SEQUENCE [LARGE SCALE GENOMIC DNA]</scope>
</reference>
<comment type="subcellular location">
    <subcellularLocation>
        <location evidence="1 12">Cell membrane</location>
        <topology evidence="1 12">Multi-pass membrane protein</topology>
    </subcellularLocation>
</comment>
<name>A0A1F4XI52_9BACT</name>
<evidence type="ECO:0000256" key="4">
    <source>
        <dbReference type="ARBA" id="ARBA00022670"/>
    </source>
</evidence>
<feature type="transmembrane region" description="Helical" evidence="12">
    <location>
        <begin position="156"/>
        <end position="175"/>
    </location>
</feature>
<feature type="active site" evidence="12">
    <location>
        <position position="145"/>
    </location>
</feature>
<evidence type="ECO:0000256" key="1">
    <source>
        <dbReference type="ARBA" id="ARBA00004651"/>
    </source>
</evidence>
<feature type="transmembrane region" description="Helical" evidence="12">
    <location>
        <begin position="12"/>
        <end position="30"/>
    </location>
</feature>
<feature type="binding site" evidence="12">
    <location>
        <position position="148"/>
    </location>
    <ligand>
        <name>Zn(2+)</name>
        <dbReference type="ChEBI" id="CHEBI:29105"/>
        <note>catalytic</note>
    </ligand>
</feature>
<keyword evidence="3 12" id="KW-1003">Cell membrane</keyword>
<evidence type="ECO:0000259" key="13">
    <source>
        <dbReference type="Pfam" id="PF01435"/>
    </source>
</evidence>
<protein>
    <recommendedName>
        <fullName evidence="12">Protease HtpX homolog</fullName>
        <ecNumber evidence="12">3.4.24.-</ecNumber>
    </recommendedName>
</protein>
<sequence length="300" mass="33073">MYKAIEANQRKSWLLLLIFMTLVVLLLWLIAWFLDIAIVVILPFALVIATTSALSGYYASDKIVLSLAKVRPPKLELLAEQELQRLVENLAITAGLPCPKLYLLDQPALNAFACGRDPQHASIVLTTGLMAALERTELEGVIAHEMAHIKSYDIRFQTLVVVFVGLVAILADVLLRLAVYGGRGNRDQGGKGRGLMLLLAFAVALLTPLLALIIRLAISRKREFLADASGVMLTRYPAGLASALEKIGRKQIPLPVATSGTAHLYLEDPLTDENKKTAWWQRLFLTHPPLAERIAVLRKI</sequence>
<dbReference type="PANTHER" id="PTHR43221:SF1">
    <property type="entry name" value="PROTEASE HTPX"/>
    <property type="match status" value="1"/>
</dbReference>
<proteinExistence type="inferred from homology"/>
<evidence type="ECO:0000256" key="2">
    <source>
        <dbReference type="ARBA" id="ARBA00009779"/>
    </source>
</evidence>
<evidence type="ECO:0000256" key="3">
    <source>
        <dbReference type="ARBA" id="ARBA00022475"/>
    </source>
</evidence>
<evidence type="ECO:0000256" key="7">
    <source>
        <dbReference type="ARBA" id="ARBA00022801"/>
    </source>
</evidence>
<dbReference type="Pfam" id="PF01435">
    <property type="entry name" value="Peptidase_M48"/>
    <property type="match status" value="1"/>
</dbReference>
<keyword evidence="4 12" id="KW-0645">Protease</keyword>
<evidence type="ECO:0000256" key="12">
    <source>
        <dbReference type="HAMAP-Rule" id="MF_00188"/>
    </source>
</evidence>
<evidence type="ECO:0000256" key="5">
    <source>
        <dbReference type="ARBA" id="ARBA00022692"/>
    </source>
</evidence>
<keyword evidence="6 12" id="KW-0479">Metal-binding</keyword>
<dbReference type="PANTHER" id="PTHR43221">
    <property type="entry name" value="PROTEASE HTPX"/>
    <property type="match status" value="1"/>
</dbReference>
<comment type="cofactor">
    <cofactor evidence="12">
        <name>Zn(2+)</name>
        <dbReference type="ChEBI" id="CHEBI:29105"/>
    </cofactor>
    <text evidence="12">Binds 1 zinc ion per subunit.</text>
</comment>
<dbReference type="GO" id="GO:0004222">
    <property type="term" value="F:metalloendopeptidase activity"/>
    <property type="evidence" value="ECO:0007669"/>
    <property type="project" value="UniProtKB-UniRule"/>
</dbReference>
<comment type="similarity">
    <text evidence="2 12">Belongs to the peptidase M48B family.</text>
</comment>
<keyword evidence="11 12" id="KW-0472">Membrane</keyword>
<evidence type="ECO:0000256" key="9">
    <source>
        <dbReference type="ARBA" id="ARBA00022989"/>
    </source>
</evidence>
<dbReference type="EC" id="3.4.24.-" evidence="12"/>
<evidence type="ECO:0000256" key="10">
    <source>
        <dbReference type="ARBA" id="ARBA00023049"/>
    </source>
</evidence>
<feature type="transmembrane region" description="Helical" evidence="12">
    <location>
        <begin position="36"/>
        <end position="59"/>
    </location>
</feature>
<dbReference type="Proteomes" id="UP000177521">
    <property type="component" value="Unassembled WGS sequence"/>
</dbReference>
<feature type="binding site" evidence="12">
    <location>
        <position position="223"/>
    </location>
    <ligand>
        <name>Zn(2+)</name>
        <dbReference type="ChEBI" id="CHEBI:29105"/>
        <note>catalytic</note>
    </ligand>
</feature>
<feature type="transmembrane region" description="Helical" evidence="12">
    <location>
        <begin position="195"/>
        <end position="218"/>
    </location>
</feature>